<gene>
    <name evidence="1" type="ORF">M3I19_00950</name>
</gene>
<accession>A0A9E7ACY8</accession>
<organism evidence="1 2">
    <name type="scientific">Lancefieldella parvula</name>
    <dbReference type="NCBI Taxonomy" id="1382"/>
    <lineage>
        <taxon>Bacteria</taxon>
        <taxon>Bacillati</taxon>
        <taxon>Actinomycetota</taxon>
        <taxon>Coriobacteriia</taxon>
        <taxon>Coriobacteriales</taxon>
        <taxon>Atopobiaceae</taxon>
        <taxon>Lancefieldella</taxon>
    </lineage>
</organism>
<reference evidence="1" key="1">
    <citation type="submission" date="2022-05" db="EMBL/GenBank/DDBJ databases">
        <title>Using nanopore sequencing to obtain complete genomes from saliva samples.</title>
        <authorList>
            <person name="Baker J.L."/>
        </authorList>
    </citation>
    <scope>NUCLEOTIDE SEQUENCE</scope>
    <source>
        <strain evidence="1">JCVI-JB-Lp32</strain>
    </source>
</reference>
<dbReference type="Proteomes" id="UP000831562">
    <property type="component" value="Chromosome"/>
</dbReference>
<protein>
    <submittedName>
        <fullName evidence="1">Uncharacterized protein</fullName>
    </submittedName>
</protein>
<dbReference type="AlphaFoldDB" id="A0A9E7ACY8"/>
<dbReference type="EMBL" id="CP097092">
    <property type="protein sequence ID" value="UQF78303.1"/>
    <property type="molecule type" value="Genomic_DNA"/>
</dbReference>
<evidence type="ECO:0000313" key="1">
    <source>
        <dbReference type="EMBL" id="UQF78303.1"/>
    </source>
</evidence>
<evidence type="ECO:0000313" key="2">
    <source>
        <dbReference type="Proteomes" id="UP000831562"/>
    </source>
</evidence>
<proteinExistence type="predicted"/>
<sequence length="244" mass="26220">MGVAQEALELARGGAQTGEFVFRVSDVQEYAAQDQDECLDPASTPVFIPGSTPAGEKPFEVATVVRLGVSMPYVPAVPYVVALGLCQFLRAQDEGFGICWPYDICYKDQVVASIKATAGYQEGMFAVVSVAADSEALYSVFDVADNMELLANRVSELVVQSVSVWEQQVKRARSFAGPIALILSDYFDMVPLLGQQVNKVYPSGNVALTARFGGIDVWGHAILVDQDGKEILVSEEEASVVPAV</sequence>
<name>A0A9E7ACY8_9ACTN</name>